<dbReference type="EMBL" id="HACM01009019">
    <property type="protein sequence ID" value="CRZ09461.1"/>
    <property type="molecule type" value="Transcribed_RNA"/>
</dbReference>
<protein>
    <submittedName>
        <fullName evidence="1">Uncharacterized protein</fullName>
    </submittedName>
</protein>
<reference evidence="1" key="1">
    <citation type="submission" date="2015-04" db="EMBL/GenBank/DDBJ databases">
        <title>The genome sequence of the plant pathogenic Rhizarian Plasmodiophora brassicae reveals insights in its biotrophic life cycle and the origin of chitin synthesis.</title>
        <authorList>
            <person name="Schwelm A."/>
            <person name="Fogelqvist J."/>
            <person name="Knaust A."/>
            <person name="Julke S."/>
            <person name="Lilja T."/>
            <person name="Dhandapani V."/>
            <person name="Bonilla-Rosso G."/>
            <person name="Karlsson M."/>
            <person name="Shevchenko A."/>
            <person name="Choi S.R."/>
            <person name="Kim H.G."/>
            <person name="Park J.Y."/>
            <person name="Lim Y.P."/>
            <person name="Ludwig-Muller J."/>
            <person name="Dixelius C."/>
        </authorList>
    </citation>
    <scope>NUCLEOTIDE SEQUENCE</scope>
    <source>
        <tissue evidence="1">Potato root galls</tissue>
    </source>
</reference>
<name>A0A0H5R6L1_9EUKA</name>
<sequence>MDREESYHISVKCRAGKQVSGLEYVLMNQLGPAMGSPCFKRRRNMPFGFALRRSKRGIFLSEIRSITTAKTRFEHSAVSSNIYVVYIFVTIDVSINEVD</sequence>
<proteinExistence type="predicted"/>
<dbReference type="AlphaFoldDB" id="A0A0H5R6L1"/>
<organism evidence="1">
    <name type="scientific">Spongospora subterranea</name>
    <dbReference type="NCBI Taxonomy" id="70186"/>
    <lineage>
        <taxon>Eukaryota</taxon>
        <taxon>Sar</taxon>
        <taxon>Rhizaria</taxon>
        <taxon>Endomyxa</taxon>
        <taxon>Phytomyxea</taxon>
        <taxon>Plasmodiophorida</taxon>
        <taxon>Plasmodiophoridae</taxon>
        <taxon>Spongospora</taxon>
    </lineage>
</organism>
<evidence type="ECO:0000313" key="1">
    <source>
        <dbReference type="EMBL" id="CRZ09461.1"/>
    </source>
</evidence>
<accession>A0A0H5R6L1</accession>